<evidence type="ECO:0000256" key="5">
    <source>
        <dbReference type="PROSITE-ProRule" id="PRU00176"/>
    </source>
</evidence>
<dbReference type="Pfam" id="PF12220">
    <property type="entry name" value="U1snRNP70_N"/>
    <property type="match status" value="1"/>
</dbReference>
<dbReference type="InterPro" id="IPR034143">
    <property type="entry name" value="snRNP70_RRM"/>
</dbReference>
<feature type="region of interest" description="Disordered" evidence="6">
    <location>
        <begin position="190"/>
        <end position="388"/>
    </location>
</feature>
<evidence type="ECO:0000256" key="2">
    <source>
        <dbReference type="ARBA" id="ARBA00022884"/>
    </source>
</evidence>
<dbReference type="SMART" id="SM00360">
    <property type="entry name" value="RRM"/>
    <property type="match status" value="1"/>
</dbReference>
<dbReference type="OrthoDB" id="4207594at2759"/>
<proteinExistence type="predicted"/>
<keyword evidence="4" id="KW-0687">Ribonucleoprotein</keyword>
<dbReference type="GO" id="GO:0003729">
    <property type="term" value="F:mRNA binding"/>
    <property type="evidence" value="ECO:0007669"/>
    <property type="project" value="TreeGrafter"/>
</dbReference>
<feature type="compositionally biased region" description="Basic and acidic residues" evidence="6">
    <location>
        <begin position="328"/>
        <end position="388"/>
    </location>
</feature>
<evidence type="ECO:0000256" key="3">
    <source>
        <dbReference type="ARBA" id="ARBA00023242"/>
    </source>
</evidence>
<feature type="compositionally biased region" description="Gly residues" evidence="6">
    <location>
        <begin position="253"/>
        <end position="262"/>
    </location>
</feature>
<dbReference type="CDD" id="cd12236">
    <property type="entry name" value="RRM_snRNP70"/>
    <property type="match status" value="1"/>
</dbReference>
<feature type="domain" description="RRM" evidence="7">
    <location>
        <begin position="102"/>
        <end position="185"/>
    </location>
</feature>
<dbReference type="SUPFAM" id="SSF54928">
    <property type="entry name" value="RNA-binding domain, RBD"/>
    <property type="match status" value="1"/>
</dbReference>
<dbReference type="AlphaFoldDB" id="A0A4Z0YZS3"/>
<dbReference type="PANTHER" id="PTHR13952:SF5">
    <property type="entry name" value="U1 SMALL NUCLEAR RIBONUCLEOPROTEIN 70 KDA"/>
    <property type="match status" value="1"/>
</dbReference>
<dbReference type="GO" id="GO:0071004">
    <property type="term" value="C:U2-type prespliceosome"/>
    <property type="evidence" value="ECO:0007669"/>
    <property type="project" value="TreeGrafter"/>
</dbReference>
<protein>
    <recommendedName>
        <fullName evidence="7">RRM domain-containing protein</fullName>
    </recommendedName>
</protein>
<comment type="subcellular location">
    <subcellularLocation>
        <location evidence="1">Nucleus</location>
    </subcellularLocation>
</comment>
<evidence type="ECO:0000259" key="7">
    <source>
        <dbReference type="PROSITE" id="PS50102"/>
    </source>
</evidence>
<feature type="compositionally biased region" description="Basic and acidic residues" evidence="6">
    <location>
        <begin position="289"/>
        <end position="314"/>
    </location>
</feature>
<dbReference type="InterPro" id="IPR012677">
    <property type="entry name" value="Nucleotide-bd_a/b_plait_sf"/>
</dbReference>
<dbReference type="FunFam" id="3.30.70.330:FF:000298">
    <property type="entry name" value="U1 small nuclear ribonucleoprotein 70 kDa"/>
    <property type="match status" value="1"/>
</dbReference>
<dbReference type="Pfam" id="PF00076">
    <property type="entry name" value="RRM_1"/>
    <property type="match status" value="1"/>
</dbReference>
<feature type="compositionally biased region" description="Low complexity" evidence="6">
    <location>
        <begin position="268"/>
        <end position="288"/>
    </location>
</feature>
<feature type="compositionally biased region" description="Gly residues" evidence="6">
    <location>
        <begin position="215"/>
        <end position="246"/>
    </location>
</feature>
<sequence>MTDKLPPNLLALFAPRPPLRWLPAPDRAPEERKTNKINGLAAYLPEIAAYKGNDGYVPTESWLQARDRKKWEKTEQQEKLLADGPKGYNPTDDANVRGDPFKTLIVARLSYDANESDLEKEFGRFGPIERIRIITDTHAHERPNKKKKPHRGYAFVVFDREKDMRDGCDGIRIKDRRIKVDVERGRTVKGWKPRRMGGGLGGRGYTKAAPPRPTGPGGFGGGFNGGREGGFRGGFQGGRGRGGFRGGQDRGFRGGGGFGGGGGRDRGFGQQNGYAPPNAPAGPGSDSRFGGDRGGGDRGGDRERDRDRSDRSDRPVGGGYIVRAGPRSFDDRSGGPPSRYDRDRRTGANFEPVRDRRETRDNDRPRDDDNRKRGYEGGYEDPRKLRRY</sequence>
<dbReference type="Proteomes" id="UP000297716">
    <property type="component" value="Unassembled WGS sequence"/>
</dbReference>
<organism evidence="8 9">
    <name type="scientific">Xylaria hypoxylon</name>
    <dbReference type="NCBI Taxonomy" id="37992"/>
    <lineage>
        <taxon>Eukaryota</taxon>
        <taxon>Fungi</taxon>
        <taxon>Dikarya</taxon>
        <taxon>Ascomycota</taxon>
        <taxon>Pezizomycotina</taxon>
        <taxon>Sordariomycetes</taxon>
        <taxon>Xylariomycetidae</taxon>
        <taxon>Xylariales</taxon>
        <taxon>Xylariaceae</taxon>
        <taxon>Xylaria</taxon>
    </lineage>
</organism>
<dbReference type="InterPro" id="IPR051183">
    <property type="entry name" value="U1_U11-U12_snRNP_70-35kDa"/>
</dbReference>
<evidence type="ECO:0000256" key="6">
    <source>
        <dbReference type="SAM" id="MobiDB-lite"/>
    </source>
</evidence>
<keyword evidence="2 5" id="KW-0694">RNA-binding</keyword>
<dbReference type="EMBL" id="SKBN01000113">
    <property type="protein sequence ID" value="TGJ82846.1"/>
    <property type="molecule type" value="Genomic_DNA"/>
</dbReference>
<evidence type="ECO:0000256" key="4">
    <source>
        <dbReference type="ARBA" id="ARBA00023274"/>
    </source>
</evidence>
<evidence type="ECO:0000313" key="9">
    <source>
        <dbReference type="Proteomes" id="UP000297716"/>
    </source>
</evidence>
<gene>
    <name evidence="8" type="ORF">E0Z10_g5909</name>
</gene>
<comment type="caution">
    <text evidence="8">The sequence shown here is derived from an EMBL/GenBank/DDBJ whole genome shotgun (WGS) entry which is preliminary data.</text>
</comment>
<evidence type="ECO:0000256" key="1">
    <source>
        <dbReference type="ARBA" id="ARBA00004123"/>
    </source>
</evidence>
<dbReference type="InterPro" id="IPR000504">
    <property type="entry name" value="RRM_dom"/>
</dbReference>
<name>A0A4Z0YZS3_9PEZI</name>
<dbReference type="GO" id="GO:0005685">
    <property type="term" value="C:U1 snRNP"/>
    <property type="evidence" value="ECO:0007669"/>
    <property type="project" value="TreeGrafter"/>
</dbReference>
<reference evidence="8 9" key="1">
    <citation type="submission" date="2019-03" db="EMBL/GenBank/DDBJ databases">
        <title>Draft genome sequence of Xylaria hypoxylon DSM 108379, a ubiquitous saprotrophic-parasitic fungi on hardwood.</title>
        <authorList>
            <person name="Buettner E."/>
            <person name="Leonhardt S."/>
            <person name="Gebauer A.M."/>
            <person name="Liers C."/>
            <person name="Hofrichter M."/>
            <person name="Kellner H."/>
        </authorList>
    </citation>
    <scope>NUCLEOTIDE SEQUENCE [LARGE SCALE GENOMIC DNA]</scope>
    <source>
        <strain evidence="8 9">DSM 108379</strain>
    </source>
</reference>
<dbReference type="PROSITE" id="PS50102">
    <property type="entry name" value="RRM"/>
    <property type="match status" value="1"/>
</dbReference>
<dbReference type="GO" id="GO:0030619">
    <property type="term" value="F:U1 snRNA binding"/>
    <property type="evidence" value="ECO:0007669"/>
    <property type="project" value="InterPro"/>
</dbReference>
<dbReference type="Gene3D" id="3.30.70.330">
    <property type="match status" value="1"/>
</dbReference>
<keyword evidence="3" id="KW-0539">Nucleus</keyword>
<dbReference type="STRING" id="37992.A0A4Z0YZS3"/>
<dbReference type="PANTHER" id="PTHR13952">
    <property type="entry name" value="U1 SMALL NUCLEAR RIBONUCLEOPROTEIN 70 KD"/>
    <property type="match status" value="1"/>
</dbReference>
<keyword evidence="9" id="KW-1185">Reference proteome</keyword>
<dbReference type="InterPro" id="IPR035979">
    <property type="entry name" value="RBD_domain_sf"/>
</dbReference>
<dbReference type="InterPro" id="IPR022023">
    <property type="entry name" value="U1snRNP70_N"/>
</dbReference>
<dbReference type="GO" id="GO:0000398">
    <property type="term" value="P:mRNA splicing, via spliceosome"/>
    <property type="evidence" value="ECO:0007669"/>
    <property type="project" value="TreeGrafter"/>
</dbReference>
<evidence type="ECO:0000313" key="8">
    <source>
        <dbReference type="EMBL" id="TGJ82846.1"/>
    </source>
</evidence>
<dbReference type="GO" id="GO:0071011">
    <property type="term" value="C:precatalytic spliceosome"/>
    <property type="evidence" value="ECO:0007669"/>
    <property type="project" value="TreeGrafter"/>
</dbReference>
<accession>A0A4Z0YZS3</accession>